<dbReference type="Proteomes" id="UP000010792">
    <property type="component" value="Chromosome"/>
</dbReference>
<dbReference type="STRING" id="1125847.NT26_3077"/>
<protein>
    <submittedName>
        <fullName evidence="1">Uncharacterized protein</fullName>
    </submittedName>
</protein>
<dbReference type="EMBL" id="FO082820">
    <property type="protein sequence ID" value="CCF20801.1"/>
    <property type="molecule type" value="Genomic_DNA"/>
</dbReference>
<gene>
    <name evidence="1" type="ORF">NT26_3077</name>
</gene>
<organism evidence="1 2">
    <name type="scientific">Pseudorhizobium banfieldiae</name>
    <dbReference type="NCBI Taxonomy" id="1125847"/>
    <lineage>
        <taxon>Bacteria</taxon>
        <taxon>Pseudomonadati</taxon>
        <taxon>Pseudomonadota</taxon>
        <taxon>Alphaproteobacteria</taxon>
        <taxon>Hyphomicrobiales</taxon>
        <taxon>Rhizobiaceae</taxon>
        <taxon>Rhizobium/Agrobacterium group</taxon>
        <taxon>Pseudorhizobium</taxon>
    </lineage>
</organism>
<accession>L0NJ08</accession>
<dbReference type="KEGG" id="rht:NT26_3077"/>
<name>L0NJ08_9HYPH</name>
<evidence type="ECO:0000313" key="1">
    <source>
        <dbReference type="EMBL" id="CCF20801.1"/>
    </source>
</evidence>
<evidence type="ECO:0000313" key="2">
    <source>
        <dbReference type="Proteomes" id="UP000010792"/>
    </source>
</evidence>
<keyword evidence="2" id="KW-1185">Reference proteome</keyword>
<proteinExistence type="predicted"/>
<reference evidence="1 2" key="1">
    <citation type="journal article" date="2013" name="Genome Biol. Evol.">
        <title>Life in an arsenic-containing gold mine: genome and physiology of the autotrophic arsenite-oxidizing bacterium rhizobium sp. NT-26.</title>
        <authorList>
            <person name="Andres J."/>
            <person name="Arsene-Ploetze F."/>
            <person name="Barbe V."/>
            <person name="Brochier-Armanet C."/>
            <person name="Cleiss-Arnold J."/>
            <person name="Coppee J.Y."/>
            <person name="Dillies M.A."/>
            <person name="Geist"/>
            <person name="L"/>
            <person name="Joublin A."/>
            <person name="Koechler S."/>
            <person name="Lassalle F."/>
            <person name="Marchal M."/>
            <person name="Medigue C."/>
            <person name="Muller D."/>
            <person name="Nesme X."/>
            <person name="Plewniak F."/>
            <person name="Proux C."/>
            <person name="Ramirez-Bahena M.H."/>
            <person name="Schenowitz C."/>
            <person name="Sismeiro O."/>
            <person name="Vallenet D."/>
            <person name="Santini J.M."/>
            <person name="Bertin P.N."/>
        </authorList>
    </citation>
    <scope>NUCLEOTIDE SEQUENCE [LARGE SCALE GENOMIC DNA]</scope>
    <source>
        <strain evidence="1 2">NT-26</strain>
    </source>
</reference>
<dbReference type="AlphaFoldDB" id="L0NJ08"/>
<sequence length="165" mass="19099">MLRSRYAQGKAVRPDHGQTALDLPLAGSAVRHRSHVPFRLGRFFAAVFLHCDHATWFPKCDDRRMIVEAEVYSGGGHVMRSISQVGLQEELPRTAYSPSRDRVHDLHTSPTAKMDFLRGLMAQAGRPCEGMNWRLLLLEWRYDLKVLLGNVRDWIDYIDRQFDRH</sequence>